<comment type="caution">
    <text evidence="12">The sequence shown here is derived from an EMBL/GenBank/DDBJ whole genome shotgun (WGS) entry which is preliminary data.</text>
</comment>
<feature type="compositionally biased region" description="Polar residues" evidence="10">
    <location>
        <begin position="304"/>
        <end position="320"/>
    </location>
</feature>
<evidence type="ECO:0000256" key="10">
    <source>
        <dbReference type="SAM" id="MobiDB-lite"/>
    </source>
</evidence>
<evidence type="ECO:0000256" key="8">
    <source>
        <dbReference type="ARBA" id="ARBA00024184"/>
    </source>
</evidence>
<keyword evidence="5" id="KW-0809">Transit peptide</keyword>
<keyword evidence="7 9" id="KW-0120">Carbon dioxide fixation</keyword>
<dbReference type="EMBL" id="QEFC01000340">
    <property type="protein sequence ID" value="KAE9464250.1"/>
    <property type="molecule type" value="Genomic_DNA"/>
</dbReference>
<dbReference type="SUPFAM" id="SSF55239">
    <property type="entry name" value="RuBisCO, small subunit"/>
    <property type="match status" value="1"/>
</dbReference>
<comment type="function">
    <text evidence="9">RuBisCO catalyzes two reactions: the carboxylation of D-ribulose 1,5-bisphosphate, the primary event in carbon dioxide fixation, as well as the oxidative fragmentation of the pentose substrate. Both reactions occur simultaneously and in competition at the same active site. Although the small subunit is not catalytic it is essential for maximal activity.</text>
</comment>
<comment type="subcellular location">
    <subcellularLocation>
        <location evidence="8">Cell junction</location>
        <location evidence="8">Plasmodesma</location>
    </subcellularLocation>
</comment>
<evidence type="ECO:0000256" key="1">
    <source>
        <dbReference type="ARBA" id="ARBA00022528"/>
    </source>
</evidence>
<dbReference type="PANTHER" id="PTHR46286">
    <property type="entry name" value="VIN3-LIKE PROTEIN 2-RELATED"/>
    <property type="match status" value="1"/>
</dbReference>
<feature type="region of interest" description="Disordered" evidence="10">
    <location>
        <begin position="299"/>
        <end position="320"/>
    </location>
</feature>
<keyword evidence="3" id="KW-0113">Calvin cycle</keyword>
<dbReference type="InterPro" id="IPR000894">
    <property type="entry name" value="RuBisCO_ssu_dom"/>
</dbReference>
<dbReference type="Gene3D" id="2.60.40.10">
    <property type="entry name" value="Immunoglobulins"/>
    <property type="match status" value="1"/>
</dbReference>
<dbReference type="HAMAP" id="MF_00859">
    <property type="entry name" value="RuBisCO_S_bact"/>
    <property type="match status" value="1"/>
</dbReference>
<dbReference type="Pfam" id="PF23380">
    <property type="entry name" value="VIN3_C"/>
    <property type="match status" value="1"/>
</dbReference>
<feature type="non-terminal residue" evidence="12">
    <location>
        <position position="1"/>
    </location>
</feature>
<feature type="domain" description="Fibronectin type-III" evidence="11">
    <location>
        <begin position="106"/>
        <end position="203"/>
    </location>
</feature>
<dbReference type="GO" id="GO:0010048">
    <property type="term" value="P:vernalization response"/>
    <property type="evidence" value="ECO:0007669"/>
    <property type="project" value="InterPro"/>
</dbReference>
<evidence type="ECO:0000259" key="11">
    <source>
        <dbReference type="PROSITE" id="PS50853"/>
    </source>
</evidence>
<name>A0A6A4M1M6_9ERIC</name>
<accession>A0A6A4M1M6</accession>
<keyword evidence="6 9" id="KW-0601">Photorespiration</keyword>
<evidence type="ECO:0000256" key="5">
    <source>
        <dbReference type="ARBA" id="ARBA00022946"/>
    </source>
</evidence>
<keyword evidence="4 9" id="KW-0934">Plastid</keyword>
<evidence type="ECO:0000256" key="2">
    <source>
        <dbReference type="ARBA" id="ARBA00022531"/>
    </source>
</evidence>
<dbReference type="GO" id="GO:0019253">
    <property type="term" value="P:reductive pentose-phosphate cycle"/>
    <property type="evidence" value="ECO:0007669"/>
    <property type="project" value="UniProtKB-KW"/>
</dbReference>
<feature type="compositionally biased region" description="Low complexity" evidence="10">
    <location>
        <begin position="215"/>
        <end position="230"/>
    </location>
</feature>
<dbReference type="PRINTS" id="PR00152">
    <property type="entry name" value="RUBISCOSMALL"/>
</dbReference>
<dbReference type="Pfam" id="PF00101">
    <property type="entry name" value="RuBisCO_small"/>
    <property type="match status" value="1"/>
</dbReference>
<evidence type="ECO:0000256" key="3">
    <source>
        <dbReference type="ARBA" id="ARBA00022567"/>
    </source>
</evidence>
<dbReference type="Pfam" id="PF23376">
    <property type="entry name" value="Fn3_VIN3"/>
    <property type="match status" value="1"/>
</dbReference>
<dbReference type="SMART" id="SM00961">
    <property type="entry name" value="RuBisCO_small"/>
    <property type="match status" value="1"/>
</dbReference>
<dbReference type="FunFam" id="3.30.190.10:FF:000001">
    <property type="entry name" value="Ribulose bisphosphate carboxylase small chain, chloroplastic"/>
    <property type="match status" value="1"/>
</dbReference>
<evidence type="ECO:0000256" key="4">
    <source>
        <dbReference type="ARBA" id="ARBA00022640"/>
    </source>
</evidence>
<dbReference type="InterPro" id="IPR024681">
    <property type="entry name" value="RuBisCO_ssu"/>
</dbReference>
<dbReference type="AlphaFoldDB" id="A0A6A4M1M6"/>
<dbReference type="OrthoDB" id="600557at2759"/>
<dbReference type="GO" id="GO:0040029">
    <property type="term" value="P:epigenetic regulation of gene expression"/>
    <property type="evidence" value="ECO:0007669"/>
    <property type="project" value="InterPro"/>
</dbReference>
<evidence type="ECO:0000313" key="12">
    <source>
        <dbReference type="EMBL" id="KAE9464250.1"/>
    </source>
</evidence>
<dbReference type="InterPro" id="IPR044514">
    <property type="entry name" value="VIN3-like"/>
</dbReference>
<dbReference type="InterPro" id="IPR058585">
    <property type="entry name" value="Fn3_VIN3"/>
</dbReference>
<dbReference type="InterPro" id="IPR013783">
    <property type="entry name" value="Ig-like_fold"/>
</dbReference>
<dbReference type="Gene3D" id="3.30.190.10">
    <property type="entry name" value="Ribulose bisphosphate carboxylase, small subunit"/>
    <property type="match status" value="1"/>
</dbReference>
<keyword evidence="2 9" id="KW-0602">Photosynthesis</keyword>
<dbReference type="Proteomes" id="UP000428333">
    <property type="component" value="Linkage Group LG02"/>
</dbReference>
<comment type="subunit">
    <text evidence="9">Heterohexadecamer of 8 large and 8 small subunits.</text>
</comment>
<reference evidence="12 13" key="1">
    <citation type="journal article" date="2019" name="Genome Biol. Evol.">
        <title>The Rhododendron genome and chromosomal organization provide insight into shared whole-genome duplications across the heath family (Ericaceae).</title>
        <authorList>
            <person name="Soza V.L."/>
            <person name="Lindsley D."/>
            <person name="Waalkes A."/>
            <person name="Ramage E."/>
            <person name="Patwardhan R.P."/>
            <person name="Burton J.N."/>
            <person name="Adey A."/>
            <person name="Kumar A."/>
            <person name="Qiu R."/>
            <person name="Shendure J."/>
            <person name="Hall B."/>
        </authorList>
    </citation>
    <scope>NUCLEOTIDE SEQUENCE [LARGE SCALE GENOMIC DNA]</scope>
    <source>
        <strain evidence="12">RSF 1966-606</strain>
    </source>
</reference>
<keyword evidence="13" id="KW-1185">Reference proteome</keyword>
<feature type="region of interest" description="Disordered" evidence="10">
    <location>
        <begin position="359"/>
        <end position="398"/>
    </location>
</feature>
<dbReference type="CDD" id="cd03527">
    <property type="entry name" value="RuBisCO_small"/>
    <property type="match status" value="1"/>
</dbReference>
<proteinExistence type="inferred from homology"/>
<comment type="similarity">
    <text evidence="9">Belongs to the RuBisCO small chain family.</text>
</comment>
<dbReference type="PROSITE" id="PS50853">
    <property type="entry name" value="FN3"/>
    <property type="match status" value="1"/>
</dbReference>
<dbReference type="GO" id="GO:0009853">
    <property type="term" value="P:photorespiration"/>
    <property type="evidence" value="ECO:0007669"/>
    <property type="project" value="UniProtKB-UniRule"/>
</dbReference>
<evidence type="ECO:0000256" key="7">
    <source>
        <dbReference type="ARBA" id="ARBA00023300"/>
    </source>
</evidence>
<dbReference type="SUPFAM" id="SSF49265">
    <property type="entry name" value="Fibronectin type III"/>
    <property type="match status" value="1"/>
</dbReference>
<evidence type="ECO:0000256" key="6">
    <source>
        <dbReference type="ARBA" id="ARBA00023238"/>
    </source>
</evidence>
<feature type="compositionally biased region" description="Basic and acidic residues" evidence="10">
    <location>
        <begin position="359"/>
        <end position="372"/>
    </location>
</feature>
<dbReference type="InterPro" id="IPR036116">
    <property type="entry name" value="FN3_sf"/>
</dbReference>
<evidence type="ECO:0000256" key="9">
    <source>
        <dbReference type="RuleBase" id="RU003627"/>
    </source>
</evidence>
<gene>
    <name evidence="12" type="ORF">C3L33_03842</name>
</gene>
<evidence type="ECO:0000313" key="13">
    <source>
        <dbReference type="Proteomes" id="UP000428333"/>
    </source>
</evidence>
<keyword evidence="1" id="KW-0150">Chloroplast</keyword>
<dbReference type="GO" id="GO:0009506">
    <property type="term" value="C:plasmodesma"/>
    <property type="evidence" value="ECO:0007669"/>
    <property type="project" value="UniProtKB-SubCell"/>
</dbReference>
<dbReference type="InterPro" id="IPR003961">
    <property type="entry name" value="FN3_dom"/>
</dbReference>
<dbReference type="CDD" id="cd00063">
    <property type="entry name" value="FN3"/>
    <property type="match status" value="1"/>
</dbReference>
<feature type="region of interest" description="Disordered" evidence="10">
    <location>
        <begin position="214"/>
        <end position="236"/>
    </location>
</feature>
<dbReference type="InterPro" id="IPR036385">
    <property type="entry name" value="RuBisCO_ssu_sf"/>
</dbReference>
<protein>
    <recommendedName>
        <fullName evidence="9">Ribulose bisphosphate carboxylase small subunit</fullName>
        <shortName evidence="9">RuBisCO small subunit</shortName>
    </recommendedName>
</protein>
<dbReference type="InterPro" id="IPR056990">
    <property type="entry name" value="VIN3-like_C"/>
</dbReference>
<organism evidence="12 13">
    <name type="scientific">Rhododendron williamsianum</name>
    <dbReference type="NCBI Taxonomy" id="262921"/>
    <lineage>
        <taxon>Eukaryota</taxon>
        <taxon>Viridiplantae</taxon>
        <taxon>Streptophyta</taxon>
        <taxon>Embryophyta</taxon>
        <taxon>Tracheophyta</taxon>
        <taxon>Spermatophyta</taxon>
        <taxon>Magnoliopsida</taxon>
        <taxon>eudicotyledons</taxon>
        <taxon>Gunneridae</taxon>
        <taxon>Pentapetalae</taxon>
        <taxon>asterids</taxon>
        <taxon>Ericales</taxon>
        <taxon>Ericaceae</taxon>
        <taxon>Ericoideae</taxon>
        <taxon>Rhodoreae</taxon>
        <taxon>Rhododendron</taxon>
    </lineage>
</organism>
<dbReference type="PANTHER" id="PTHR46286:SF2">
    <property type="entry name" value="VIN3-LIKE PROTEIN 2"/>
    <property type="match status" value="1"/>
</dbReference>
<sequence>MTAKDTRRVDILCYRVSLSQKLLAGTKCYQKLHDIVNEAAMKLEADVGPLTGLPVKQARGIVNRLSSGPEVQRLCAFAVESLDLVLSGTFRRVSSNHVIQESSLTASKIIRFEDVCTSSLTVVLGSEDPPLENISGYRLWHRKADDVDYPAEPTCTLFTPNTRFSLSRLNPATEYVFKVVCFDKARELGTCELKFRMGIVRNDVSNSKNLVVGRSGSPVTNSSSLSNPSSVEDETNNIVPFINGNKNTEDHSLTYSRNPDERISCQVGSSGELASLLDEEGQMRKMSSLPNGEALDFVNKDSPEGQTIEETSTDNGSNTHFHTVSERVPLVGNTEAVLPITPCKLENIAMGLGRSGRCKVREKDLSSGHGTEEEPQGGSSSKKRGGCGERRDLEDSGNGNRDFEHYVKVIRWLECEGHIETSFRQKFLTWYSLRATPQEVRVVKVFVDTLIDDPASLAEQLVDAFSDAVSSKRSSVMPSGTCLFLQSLLPSSKQNPLLSITSSPSLPPSLSLSLSLSSLKSMSAAISSVPRYVGLKPRPSAPFPAKESVAWAKKTVSKGSRIRCMKTWNPIDNKKFETLSYLPPLSEESIAKEVDYMIKKEWIPCLEFDAVGYVYRENSRMPGYYDGRYWTLWKLPMFGCNDSSQVLNEIQECKKAYPNAYIRCLAFDNKRQVQCMAFVIQKPAATTAA</sequence>